<protein>
    <submittedName>
        <fullName evidence="1">Uncharacterized protein</fullName>
    </submittedName>
</protein>
<feature type="non-terminal residue" evidence="1">
    <location>
        <position position="1"/>
    </location>
</feature>
<sequence length="117" mass="13017">LKTAGCLFSTSNKQCLLTCWSKMIKETEFKDIVQHLQTIYLSFKKKLYIISSAGSSKSGINEIYTIDSNPSSTLCSACSYEISNEKQRIRQLKSLAKSINGFRESVLGFVASTTTAR</sequence>
<comment type="caution">
    <text evidence="1">The sequence shown here is derived from an EMBL/GenBank/DDBJ whole genome shotgun (WGS) entry which is preliminary data.</text>
</comment>
<dbReference type="OrthoDB" id="10536816at2759"/>
<dbReference type="EMBL" id="JYDP01000154">
    <property type="protein sequence ID" value="KRZ04793.1"/>
    <property type="molecule type" value="Genomic_DNA"/>
</dbReference>
<evidence type="ECO:0000313" key="1">
    <source>
        <dbReference type="EMBL" id="KRZ04793.1"/>
    </source>
</evidence>
<accession>A0A0V1H2Y3</accession>
<gene>
    <name evidence="1" type="ORF">T11_2380</name>
</gene>
<keyword evidence="2" id="KW-1185">Reference proteome</keyword>
<reference evidence="1 2" key="1">
    <citation type="submission" date="2015-01" db="EMBL/GenBank/DDBJ databases">
        <title>Evolution of Trichinella species and genotypes.</title>
        <authorList>
            <person name="Korhonen P.K."/>
            <person name="Edoardo P."/>
            <person name="Giuseppe L.R."/>
            <person name="Gasser R.B."/>
        </authorList>
    </citation>
    <scope>NUCLEOTIDE SEQUENCE [LARGE SCALE GENOMIC DNA]</scope>
    <source>
        <strain evidence="1">ISS1029</strain>
    </source>
</reference>
<name>A0A0V1H2Y3_9BILA</name>
<dbReference type="AlphaFoldDB" id="A0A0V1H2Y3"/>
<evidence type="ECO:0000313" key="2">
    <source>
        <dbReference type="Proteomes" id="UP000055024"/>
    </source>
</evidence>
<dbReference type="Proteomes" id="UP000055024">
    <property type="component" value="Unassembled WGS sequence"/>
</dbReference>
<organism evidence="1 2">
    <name type="scientific">Trichinella zimbabwensis</name>
    <dbReference type="NCBI Taxonomy" id="268475"/>
    <lineage>
        <taxon>Eukaryota</taxon>
        <taxon>Metazoa</taxon>
        <taxon>Ecdysozoa</taxon>
        <taxon>Nematoda</taxon>
        <taxon>Enoplea</taxon>
        <taxon>Dorylaimia</taxon>
        <taxon>Trichinellida</taxon>
        <taxon>Trichinellidae</taxon>
        <taxon>Trichinella</taxon>
    </lineage>
</organism>
<proteinExistence type="predicted"/>